<keyword evidence="1" id="KW-0812">Transmembrane</keyword>
<gene>
    <name evidence="2" type="ORF">N656DRAFT_359730</name>
</gene>
<evidence type="ECO:0000256" key="1">
    <source>
        <dbReference type="SAM" id="Phobius"/>
    </source>
</evidence>
<dbReference type="RefSeq" id="XP_064666728.1">
    <property type="nucleotide sequence ID" value="XM_064809373.1"/>
</dbReference>
<feature type="transmembrane region" description="Helical" evidence="1">
    <location>
        <begin position="12"/>
        <end position="35"/>
    </location>
</feature>
<protein>
    <recommendedName>
        <fullName evidence="4">MARVEL domain-containing protein</fullName>
    </recommendedName>
</protein>
<evidence type="ECO:0000313" key="3">
    <source>
        <dbReference type="Proteomes" id="UP001302812"/>
    </source>
</evidence>
<comment type="caution">
    <text evidence="2">The sequence shown here is derived from an EMBL/GenBank/DDBJ whole genome shotgun (WGS) entry which is preliminary data.</text>
</comment>
<dbReference type="Proteomes" id="UP001302812">
    <property type="component" value="Unassembled WGS sequence"/>
</dbReference>
<dbReference type="PANTHER" id="PTHR39608:SF2">
    <property type="entry name" value="MARVEL DOMAIN-CONTAINING PROTEIN"/>
    <property type="match status" value="1"/>
</dbReference>
<dbReference type="PANTHER" id="PTHR39608">
    <property type="entry name" value="INTEGRAL MEMBRANE PROTEIN (AFU_ORTHOLOGUE AFUA_5G08640)"/>
    <property type="match status" value="1"/>
</dbReference>
<keyword evidence="3" id="KW-1185">Reference proteome</keyword>
<sequence>MARGDTRARTGLDTFLLASTALVWASAVIVMGILAYLVSRGWGGDHVIYELVISVLTTAFYLFAFFLGAYPGYVLLFNLIFSYLWLVAVSFTASDWTYSNSALLHTAEAFSFIALLIV</sequence>
<keyword evidence="1" id="KW-0472">Membrane</keyword>
<name>A0AAN6QFE0_9PEZI</name>
<evidence type="ECO:0000313" key="2">
    <source>
        <dbReference type="EMBL" id="KAK4109158.1"/>
    </source>
</evidence>
<feature type="transmembrane region" description="Helical" evidence="1">
    <location>
        <begin position="47"/>
        <end position="67"/>
    </location>
</feature>
<feature type="transmembrane region" description="Helical" evidence="1">
    <location>
        <begin position="74"/>
        <end position="92"/>
    </location>
</feature>
<dbReference type="AlphaFoldDB" id="A0AAN6QFE0"/>
<organism evidence="2 3">
    <name type="scientific">Canariomyces notabilis</name>
    <dbReference type="NCBI Taxonomy" id="2074819"/>
    <lineage>
        <taxon>Eukaryota</taxon>
        <taxon>Fungi</taxon>
        <taxon>Dikarya</taxon>
        <taxon>Ascomycota</taxon>
        <taxon>Pezizomycotina</taxon>
        <taxon>Sordariomycetes</taxon>
        <taxon>Sordariomycetidae</taxon>
        <taxon>Sordariales</taxon>
        <taxon>Chaetomiaceae</taxon>
        <taxon>Canariomyces</taxon>
    </lineage>
</organism>
<keyword evidence="1" id="KW-1133">Transmembrane helix</keyword>
<reference evidence="2" key="2">
    <citation type="submission" date="2023-05" db="EMBL/GenBank/DDBJ databases">
        <authorList>
            <consortium name="Lawrence Berkeley National Laboratory"/>
            <person name="Steindorff A."/>
            <person name="Hensen N."/>
            <person name="Bonometti L."/>
            <person name="Westerberg I."/>
            <person name="Brannstrom I.O."/>
            <person name="Guillou S."/>
            <person name="Cros-Aarteil S."/>
            <person name="Calhoun S."/>
            <person name="Haridas S."/>
            <person name="Kuo A."/>
            <person name="Mondo S."/>
            <person name="Pangilinan J."/>
            <person name="Riley R."/>
            <person name="Labutti K."/>
            <person name="Andreopoulos B."/>
            <person name="Lipzen A."/>
            <person name="Chen C."/>
            <person name="Yanf M."/>
            <person name="Daum C."/>
            <person name="Ng V."/>
            <person name="Clum A."/>
            <person name="Ohm R."/>
            <person name="Martin F."/>
            <person name="Silar P."/>
            <person name="Natvig D."/>
            <person name="Lalanne C."/>
            <person name="Gautier V."/>
            <person name="Ament-Velasquez S.L."/>
            <person name="Kruys A."/>
            <person name="Hutchinson M.I."/>
            <person name="Powell A.J."/>
            <person name="Barry K."/>
            <person name="Miller A.N."/>
            <person name="Grigoriev I.V."/>
            <person name="Debuchy R."/>
            <person name="Gladieux P."/>
            <person name="Thoren M.H."/>
            <person name="Johannesson H."/>
        </authorList>
    </citation>
    <scope>NUCLEOTIDE SEQUENCE</scope>
    <source>
        <strain evidence="2">CBS 508.74</strain>
    </source>
</reference>
<reference evidence="2" key="1">
    <citation type="journal article" date="2023" name="Mol. Phylogenet. Evol.">
        <title>Genome-scale phylogeny and comparative genomics of the fungal order Sordariales.</title>
        <authorList>
            <person name="Hensen N."/>
            <person name="Bonometti L."/>
            <person name="Westerberg I."/>
            <person name="Brannstrom I.O."/>
            <person name="Guillou S."/>
            <person name="Cros-Aarteil S."/>
            <person name="Calhoun S."/>
            <person name="Haridas S."/>
            <person name="Kuo A."/>
            <person name="Mondo S."/>
            <person name="Pangilinan J."/>
            <person name="Riley R."/>
            <person name="LaButti K."/>
            <person name="Andreopoulos B."/>
            <person name="Lipzen A."/>
            <person name="Chen C."/>
            <person name="Yan M."/>
            <person name="Daum C."/>
            <person name="Ng V."/>
            <person name="Clum A."/>
            <person name="Steindorff A."/>
            <person name="Ohm R.A."/>
            <person name="Martin F."/>
            <person name="Silar P."/>
            <person name="Natvig D.O."/>
            <person name="Lalanne C."/>
            <person name="Gautier V."/>
            <person name="Ament-Velasquez S.L."/>
            <person name="Kruys A."/>
            <person name="Hutchinson M.I."/>
            <person name="Powell A.J."/>
            <person name="Barry K."/>
            <person name="Miller A.N."/>
            <person name="Grigoriev I.V."/>
            <person name="Debuchy R."/>
            <person name="Gladieux P."/>
            <person name="Hiltunen Thoren M."/>
            <person name="Johannesson H."/>
        </authorList>
    </citation>
    <scope>NUCLEOTIDE SEQUENCE</scope>
    <source>
        <strain evidence="2">CBS 508.74</strain>
    </source>
</reference>
<dbReference type="GeneID" id="89933497"/>
<proteinExistence type="predicted"/>
<accession>A0AAN6QFE0</accession>
<evidence type="ECO:0008006" key="4">
    <source>
        <dbReference type="Google" id="ProtNLM"/>
    </source>
</evidence>
<dbReference type="EMBL" id="MU853358">
    <property type="protein sequence ID" value="KAK4109158.1"/>
    <property type="molecule type" value="Genomic_DNA"/>
</dbReference>